<evidence type="ECO:0000313" key="2">
    <source>
        <dbReference type="EMBL" id="CAH1775144.1"/>
    </source>
</evidence>
<protein>
    <submittedName>
        <fullName evidence="2">Uncharacterized protein</fullName>
    </submittedName>
</protein>
<proteinExistence type="predicted"/>
<dbReference type="EMBL" id="CAIIXF020000001">
    <property type="protein sequence ID" value="CAH1775144.1"/>
    <property type="molecule type" value="Genomic_DNA"/>
</dbReference>
<feature type="region of interest" description="Disordered" evidence="1">
    <location>
        <begin position="1"/>
        <end position="74"/>
    </location>
</feature>
<feature type="compositionally biased region" description="Basic and acidic residues" evidence="1">
    <location>
        <begin position="36"/>
        <end position="51"/>
    </location>
</feature>
<dbReference type="InterPro" id="IPR046341">
    <property type="entry name" value="SET_dom_sf"/>
</dbReference>
<reference evidence="2" key="1">
    <citation type="submission" date="2022-03" db="EMBL/GenBank/DDBJ databases">
        <authorList>
            <person name="Martin C."/>
        </authorList>
    </citation>
    <scope>NUCLEOTIDE SEQUENCE</scope>
</reference>
<accession>A0A8S4N236</accession>
<name>A0A8S4N236_OWEFU</name>
<comment type="caution">
    <text evidence="2">The sequence shown here is derived from an EMBL/GenBank/DDBJ whole genome shotgun (WGS) entry which is preliminary data.</text>
</comment>
<dbReference type="OrthoDB" id="40579at2759"/>
<keyword evidence="3" id="KW-1185">Reference proteome</keyword>
<sequence length="149" mass="16462">MRSKAKARKITNDEAVDEHSFGQAPSIAAPIDDVMDDHHGSDDSIDTHHDNTNNTAENNNDATKTITTEHPPVYIPEDIPIPDQFELRESTVIFSLGVWTKFPISAGQKFGPFQGQFKAKVDDPSAAWECGYQWHLVSVLVSKDNDALG</sequence>
<evidence type="ECO:0000256" key="1">
    <source>
        <dbReference type="SAM" id="MobiDB-lite"/>
    </source>
</evidence>
<gene>
    <name evidence="2" type="ORF">OFUS_LOCUS2488</name>
</gene>
<evidence type="ECO:0000313" key="3">
    <source>
        <dbReference type="Proteomes" id="UP000749559"/>
    </source>
</evidence>
<dbReference type="Proteomes" id="UP000749559">
    <property type="component" value="Unassembled WGS sequence"/>
</dbReference>
<feature type="compositionally biased region" description="Low complexity" evidence="1">
    <location>
        <begin position="52"/>
        <end position="65"/>
    </location>
</feature>
<organism evidence="2 3">
    <name type="scientific">Owenia fusiformis</name>
    <name type="common">Polychaete worm</name>
    <dbReference type="NCBI Taxonomy" id="6347"/>
    <lineage>
        <taxon>Eukaryota</taxon>
        <taxon>Metazoa</taxon>
        <taxon>Spiralia</taxon>
        <taxon>Lophotrochozoa</taxon>
        <taxon>Annelida</taxon>
        <taxon>Polychaeta</taxon>
        <taxon>Sedentaria</taxon>
        <taxon>Canalipalpata</taxon>
        <taxon>Sabellida</taxon>
        <taxon>Oweniida</taxon>
        <taxon>Oweniidae</taxon>
        <taxon>Owenia</taxon>
    </lineage>
</organism>
<dbReference type="AlphaFoldDB" id="A0A8S4N236"/>
<dbReference type="Gene3D" id="2.170.270.10">
    <property type="entry name" value="SET domain"/>
    <property type="match status" value="1"/>
</dbReference>